<feature type="domain" description="Tyr recombinase" evidence="6">
    <location>
        <begin position="156"/>
        <end position="361"/>
    </location>
</feature>
<dbReference type="AlphaFoldDB" id="A0A1E5H4P3"/>
<accession>A0A1E5H4P3</accession>
<dbReference type="EMBL" id="MIKB01000001">
    <property type="protein sequence ID" value="OEG19650.1"/>
    <property type="molecule type" value="Genomic_DNA"/>
</dbReference>
<dbReference type="GO" id="GO:0015074">
    <property type="term" value="P:DNA integration"/>
    <property type="evidence" value="ECO:0007669"/>
    <property type="project" value="UniProtKB-KW"/>
</dbReference>
<dbReference type="InterPro" id="IPR044068">
    <property type="entry name" value="CB"/>
</dbReference>
<feature type="domain" description="Core-binding (CB)" evidence="7">
    <location>
        <begin position="61"/>
        <end position="148"/>
    </location>
</feature>
<dbReference type="GO" id="GO:0006310">
    <property type="term" value="P:DNA recombination"/>
    <property type="evidence" value="ECO:0007669"/>
    <property type="project" value="UniProtKB-KW"/>
</dbReference>
<comment type="similarity">
    <text evidence="1">Belongs to the 'phage' integrase family.</text>
</comment>
<dbReference type="Pfam" id="PF14659">
    <property type="entry name" value="Phage_int_SAM_3"/>
    <property type="match status" value="1"/>
</dbReference>
<dbReference type="InterPro" id="IPR010998">
    <property type="entry name" value="Integrase_recombinase_N"/>
</dbReference>
<keyword evidence="9" id="KW-1185">Reference proteome</keyword>
<gene>
    <name evidence="8" type="ORF">BCR23_00885</name>
</gene>
<evidence type="ECO:0000313" key="8">
    <source>
        <dbReference type="EMBL" id="OEG19650.1"/>
    </source>
</evidence>
<dbReference type="Pfam" id="PF00589">
    <property type="entry name" value="Phage_integrase"/>
    <property type="match status" value="1"/>
</dbReference>
<dbReference type="InterPro" id="IPR050090">
    <property type="entry name" value="Tyrosine_recombinase_XerCD"/>
</dbReference>
<evidence type="ECO:0000256" key="3">
    <source>
        <dbReference type="ARBA" id="ARBA00023125"/>
    </source>
</evidence>
<dbReference type="GO" id="GO:0003677">
    <property type="term" value="F:DNA binding"/>
    <property type="evidence" value="ECO:0007669"/>
    <property type="project" value="UniProtKB-UniRule"/>
</dbReference>
<evidence type="ECO:0000256" key="1">
    <source>
        <dbReference type="ARBA" id="ARBA00008857"/>
    </source>
</evidence>
<dbReference type="InterPro" id="IPR004107">
    <property type="entry name" value="Integrase_SAM-like_N"/>
</dbReference>
<dbReference type="Gene3D" id="1.10.443.10">
    <property type="entry name" value="Intergrase catalytic core"/>
    <property type="match status" value="1"/>
</dbReference>
<dbReference type="InterPro" id="IPR011010">
    <property type="entry name" value="DNA_brk_join_enz"/>
</dbReference>
<dbReference type="CDD" id="cd01189">
    <property type="entry name" value="INT_ICEBs1_C_like"/>
    <property type="match status" value="1"/>
</dbReference>
<dbReference type="InterPro" id="IPR013762">
    <property type="entry name" value="Integrase-like_cat_sf"/>
</dbReference>
<name>A0A1E5H4P3_9ENTE</name>
<organism evidence="8 9">
    <name type="scientific">Enterococcus quebecensis</name>
    <dbReference type="NCBI Taxonomy" id="903983"/>
    <lineage>
        <taxon>Bacteria</taxon>
        <taxon>Bacillati</taxon>
        <taxon>Bacillota</taxon>
        <taxon>Bacilli</taxon>
        <taxon>Lactobacillales</taxon>
        <taxon>Enterococcaceae</taxon>
        <taxon>Enterococcus</taxon>
    </lineage>
</organism>
<dbReference type="Proteomes" id="UP000094764">
    <property type="component" value="Unassembled WGS sequence"/>
</dbReference>
<evidence type="ECO:0000256" key="2">
    <source>
        <dbReference type="ARBA" id="ARBA00022908"/>
    </source>
</evidence>
<dbReference type="PANTHER" id="PTHR30349:SF41">
    <property type="entry name" value="INTEGRASE_RECOMBINASE PROTEIN MJ0367-RELATED"/>
    <property type="match status" value="1"/>
</dbReference>
<keyword evidence="4" id="KW-0233">DNA recombination</keyword>
<evidence type="ECO:0000259" key="6">
    <source>
        <dbReference type="PROSITE" id="PS51898"/>
    </source>
</evidence>
<evidence type="ECO:0008006" key="10">
    <source>
        <dbReference type="Google" id="ProtNLM"/>
    </source>
</evidence>
<protein>
    <recommendedName>
        <fullName evidence="10">Tyr recombinase domain-containing protein</fullName>
    </recommendedName>
</protein>
<dbReference type="PANTHER" id="PTHR30349">
    <property type="entry name" value="PHAGE INTEGRASE-RELATED"/>
    <property type="match status" value="1"/>
</dbReference>
<dbReference type="PROSITE" id="PS51898">
    <property type="entry name" value="TYR_RECOMBINASE"/>
    <property type="match status" value="1"/>
</dbReference>
<dbReference type="SUPFAM" id="SSF56349">
    <property type="entry name" value="DNA breaking-rejoining enzymes"/>
    <property type="match status" value="1"/>
</dbReference>
<evidence type="ECO:0000259" key="7">
    <source>
        <dbReference type="PROSITE" id="PS51900"/>
    </source>
</evidence>
<dbReference type="STRING" id="903983.BCR23_00885"/>
<evidence type="ECO:0000313" key="9">
    <source>
        <dbReference type="Proteomes" id="UP000094764"/>
    </source>
</evidence>
<sequence length="382" mass="44485">MAKKGENIYKRKDGRWEGRYIKGRSKTGSIKYGYVYAKKYKEVKTKLIVMKAGLIEKENQKSEEKLLKEWCDFWFEYEVKPAVKSSTYAQYQWLCLAYIYPFFENCYLHNVTKDDIQRFINSLEKQNLASGTIRNIFTLLKKILISAKNNDLLKGSPYKKIRLPHKKKKMLSALSRSDQRKLEIVALKEKGCSPIILSLYLGLRIGEVSGLKWSDIDFKNEIVYIKRTVSRVKTSLKTENKTNIIISSPKTEQSYRIVPLSKKILYYLIEKKKNSDSEYVVACRSNLAEPRVIRYRFKSAVKKAGIPDVHFHILRHTFATRCIEMGTDIASLSRLLGHTSVKMTLDIYTDSMLESRKKIVQRLDQLMIDESIATTPEYFQDS</sequence>
<evidence type="ECO:0000256" key="4">
    <source>
        <dbReference type="ARBA" id="ARBA00023172"/>
    </source>
</evidence>
<dbReference type="Gene3D" id="1.10.150.130">
    <property type="match status" value="1"/>
</dbReference>
<dbReference type="OrthoDB" id="2285763at2"/>
<keyword evidence="3 5" id="KW-0238">DNA-binding</keyword>
<dbReference type="InterPro" id="IPR002104">
    <property type="entry name" value="Integrase_catalytic"/>
</dbReference>
<reference evidence="9" key="1">
    <citation type="submission" date="2016-09" db="EMBL/GenBank/DDBJ databases">
        <authorList>
            <person name="Gulvik C.A."/>
        </authorList>
    </citation>
    <scope>NUCLEOTIDE SEQUENCE [LARGE SCALE GENOMIC DNA]</scope>
    <source>
        <strain evidence="9">LMG 26306</strain>
    </source>
</reference>
<comment type="caution">
    <text evidence="8">The sequence shown here is derived from an EMBL/GenBank/DDBJ whole genome shotgun (WGS) entry which is preliminary data.</text>
</comment>
<keyword evidence="2" id="KW-0229">DNA integration</keyword>
<dbReference type="PROSITE" id="PS51900">
    <property type="entry name" value="CB"/>
    <property type="match status" value="1"/>
</dbReference>
<proteinExistence type="inferred from homology"/>
<evidence type="ECO:0000256" key="5">
    <source>
        <dbReference type="PROSITE-ProRule" id="PRU01248"/>
    </source>
</evidence>